<dbReference type="AlphaFoldDB" id="A0A9N9HHX5"/>
<protein>
    <submittedName>
        <fullName evidence="1">823_t:CDS:1</fullName>
    </submittedName>
</protein>
<proteinExistence type="predicted"/>
<organism evidence="1 2">
    <name type="scientific">Ambispora leptoticha</name>
    <dbReference type="NCBI Taxonomy" id="144679"/>
    <lineage>
        <taxon>Eukaryota</taxon>
        <taxon>Fungi</taxon>
        <taxon>Fungi incertae sedis</taxon>
        <taxon>Mucoromycota</taxon>
        <taxon>Glomeromycotina</taxon>
        <taxon>Glomeromycetes</taxon>
        <taxon>Archaeosporales</taxon>
        <taxon>Ambisporaceae</taxon>
        <taxon>Ambispora</taxon>
    </lineage>
</organism>
<keyword evidence="2" id="KW-1185">Reference proteome</keyword>
<sequence length="70" mass="8154">MSLNPVVAIRVEHLIPPLTAKFMKDDDDILTTYCGSPITSRNEDRFATTEERNGLRVEFHNRYWRNISSD</sequence>
<evidence type="ECO:0000313" key="2">
    <source>
        <dbReference type="Proteomes" id="UP000789508"/>
    </source>
</evidence>
<comment type="caution">
    <text evidence="1">The sequence shown here is derived from an EMBL/GenBank/DDBJ whole genome shotgun (WGS) entry which is preliminary data.</text>
</comment>
<reference evidence="1" key="1">
    <citation type="submission" date="2021-06" db="EMBL/GenBank/DDBJ databases">
        <authorList>
            <person name="Kallberg Y."/>
            <person name="Tangrot J."/>
            <person name="Rosling A."/>
        </authorList>
    </citation>
    <scope>NUCLEOTIDE SEQUENCE</scope>
    <source>
        <strain evidence="1">FL130A</strain>
    </source>
</reference>
<evidence type="ECO:0000313" key="1">
    <source>
        <dbReference type="EMBL" id="CAG8692904.1"/>
    </source>
</evidence>
<dbReference type="OrthoDB" id="40902at2759"/>
<name>A0A9N9HHX5_9GLOM</name>
<feature type="non-terminal residue" evidence="1">
    <location>
        <position position="1"/>
    </location>
</feature>
<gene>
    <name evidence="1" type="ORF">ALEPTO_LOCUS11272</name>
</gene>
<dbReference type="Proteomes" id="UP000789508">
    <property type="component" value="Unassembled WGS sequence"/>
</dbReference>
<accession>A0A9N9HHX5</accession>
<dbReference type="EMBL" id="CAJVPS010017224">
    <property type="protein sequence ID" value="CAG8692904.1"/>
    <property type="molecule type" value="Genomic_DNA"/>
</dbReference>